<feature type="domain" description="EGF-like" evidence="11">
    <location>
        <begin position="538"/>
        <end position="574"/>
    </location>
</feature>
<feature type="domain" description="EGF-like" evidence="11">
    <location>
        <begin position="2332"/>
        <end position="2373"/>
    </location>
</feature>
<feature type="domain" description="EGF-like" evidence="11">
    <location>
        <begin position="2482"/>
        <end position="2522"/>
    </location>
</feature>
<dbReference type="FunFam" id="2.10.25.10:FF:000097">
    <property type="entry name" value="Fibrillin 2"/>
    <property type="match status" value="1"/>
</dbReference>
<feature type="domain" description="EGF-like" evidence="11">
    <location>
        <begin position="331"/>
        <end position="372"/>
    </location>
</feature>
<feature type="domain" description="EGF-like" evidence="11">
    <location>
        <begin position="2440"/>
        <end position="2477"/>
    </location>
</feature>
<feature type="domain" description="EGF-like" evidence="11">
    <location>
        <begin position="1162"/>
        <end position="1203"/>
    </location>
</feature>
<protein>
    <recommendedName>
        <fullName evidence="15">Fibrillin-2</fullName>
    </recommendedName>
</protein>
<proteinExistence type="predicted"/>
<dbReference type="FunFam" id="2.10.25.10:FF:000038">
    <property type="entry name" value="Fibrillin 2"/>
    <property type="match status" value="2"/>
</dbReference>
<keyword evidence="2" id="KW-0964">Secreted</keyword>
<feature type="domain" description="EGF-like" evidence="11">
    <location>
        <begin position="190"/>
        <end position="222"/>
    </location>
</feature>
<dbReference type="FunFam" id="2.10.25.10:FF:000023">
    <property type="entry name" value="Fibrillin 2"/>
    <property type="match status" value="1"/>
</dbReference>
<dbReference type="Pfam" id="PF07645">
    <property type="entry name" value="EGF_CA"/>
    <property type="match status" value="32"/>
</dbReference>
<evidence type="ECO:0000256" key="10">
    <source>
        <dbReference type="PROSITE-ProRule" id="PRU00076"/>
    </source>
</evidence>
<dbReference type="Pfam" id="PF00683">
    <property type="entry name" value="TB"/>
    <property type="match status" value="9"/>
</dbReference>
<dbReference type="Proteomes" id="UP000625711">
    <property type="component" value="Unassembled WGS sequence"/>
</dbReference>
<name>A0A834J115_RHYFE</name>
<feature type="domain" description="EGF-like" evidence="11">
    <location>
        <begin position="662"/>
        <end position="701"/>
    </location>
</feature>
<feature type="domain" description="EGF-like" evidence="11">
    <location>
        <begin position="289"/>
        <end position="330"/>
    </location>
</feature>
<evidence type="ECO:0000256" key="9">
    <source>
        <dbReference type="ARBA" id="ARBA00023180"/>
    </source>
</evidence>
<dbReference type="InterPro" id="IPR052080">
    <property type="entry name" value="vWF_C/EGF_Fibrillin"/>
</dbReference>
<dbReference type="FunFam" id="2.10.25.10:FF:000653">
    <property type="entry name" value="Putative Fibrillin-1"/>
    <property type="match status" value="1"/>
</dbReference>
<dbReference type="InterPro" id="IPR017878">
    <property type="entry name" value="TB_dom"/>
</dbReference>
<feature type="domain" description="EGF-like" evidence="11">
    <location>
        <begin position="2167"/>
        <end position="2208"/>
    </location>
</feature>
<feature type="domain" description="TB" evidence="12">
    <location>
        <begin position="706"/>
        <end position="762"/>
    </location>
</feature>
<keyword evidence="5" id="KW-0732">Signal</keyword>
<feature type="disulfide bond" evidence="10">
    <location>
        <begin position="666"/>
        <end position="676"/>
    </location>
</feature>
<dbReference type="Gene3D" id="3.90.290.10">
    <property type="entry name" value="TGF-beta binding (TB) domain"/>
    <property type="match status" value="9"/>
</dbReference>
<keyword evidence="7" id="KW-0106">Calcium</keyword>
<feature type="domain" description="EGF-like" evidence="11">
    <location>
        <begin position="1849"/>
        <end position="1889"/>
    </location>
</feature>
<dbReference type="FunFam" id="2.10.25.10:FF:000014">
    <property type="entry name" value="Latent-transforming growth factor beta-binding protein 3"/>
    <property type="match status" value="1"/>
</dbReference>
<dbReference type="PANTHER" id="PTHR47333">
    <property type="entry name" value="VON WILLEBRAND FACTOR C AND EGF DOMAIN-CONTAINING PROTEIN"/>
    <property type="match status" value="1"/>
</dbReference>
<dbReference type="SMART" id="SM00179">
    <property type="entry name" value="EGF_CA"/>
    <property type="match status" value="46"/>
</dbReference>
<feature type="domain" description="EGF-like" evidence="11">
    <location>
        <begin position="1694"/>
        <end position="1734"/>
    </location>
</feature>
<keyword evidence="4 10" id="KW-0245">EGF-like domain</keyword>
<feature type="domain" description="EGF-like" evidence="11">
    <location>
        <begin position="2058"/>
        <end position="2095"/>
    </location>
</feature>
<dbReference type="InterPro" id="IPR036773">
    <property type="entry name" value="TB_dom_sf"/>
</dbReference>
<keyword evidence="6" id="KW-0677">Repeat</keyword>
<dbReference type="InterPro" id="IPR024731">
    <property type="entry name" value="NELL2-like_EGF"/>
</dbReference>
<feature type="domain" description="EGF-like" evidence="11">
    <location>
        <begin position="1932"/>
        <end position="1969"/>
    </location>
</feature>
<feature type="domain" description="TB" evidence="12">
    <location>
        <begin position="1739"/>
        <end position="1790"/>
    </location>
</feature>
<feature type="disulfide bond" evidence="10">
    <location>
        <begin position="194"/>
        <end position="204"/>
    </location>
</feature>
<feature type="domain" description="EGF-like" evidence="11">
    <location>
        <begin position="1204"/>
        <end position="1245"/>
    </location>
</feature>
<dbReference type="OrthoDB" id="10045365at2759"/>
<feature type="domain" description="EGF-like" evidence="11">
    <location>
        <begin position="1285"/>
        <end position="1326"/>
    </location>
</feature>
<dbReference type="GO" id="GO:0071944">
    <property type="term" value="C:cell periphery"/>
    <property type="evidence" value="ECO:0007669"/>
    <property type="project" value="UniProtKB-ARBA"/>
</dbReference>
<dbReference type="FunFam" id="2.10.25.10:FF:000804">
    <property type="entry name" value="Fibrillin-1"/>
    <property type="match status" value="1"/>
</dbReference>
<dbReference type="FunFam" id="2.10.25.10:FF:000010">
    <property type="entry name" value="Pro-epidermal growth factor"/>
    <property type="match status" value="1"/>
</dbReference>
<evidence type="ECO:0008006" key="15">
    <source>
        <dbReference type="Google" id="ProtNLM"/>
    </source>
</evidence>
<evidence type="ECO:0000256" key="7">
    <source>
        <dbReference type="ARBA" id="ARBA00022837"/>
    </source>
</evidence>
<dbReference type="PROSITE" id="PS00022">
    <property type="entry name" value="EGF_1"/>
    <property type="match status" value="1"/>
</dbReference>
<evidence type="ECO:0000256" key="3">
    <source>
        <dbReference type="ARBA" id="ARBA00022530"/>
    </source>
</evidence>
<dbReference type="SUPFAM" id="SSF57184">
    <property type="entry name" value="Growth factor receptor domain"/>
    <property type="match status" value="11"/>
</dbReference>
<gene>
    <name evidence="13" type="ORF">GWI33_021612</name>
</gene>
<feature type="domain" description="EGF-like" evidence="11">
    <location>
        <begin position="498"/>
        <end position="537"/>
    </location>
</feature>
<feature type="domain" description="EGF-like" evidence="11">
    <location>
        <begin position="1452"/>
        <end position="1489"/>
    </location>
</feature>
<feature type="domain" description="TB" evidence="12">
    <location>
        <begin position="377"/>
        <end position="431"/>
    </location>
</feature>
<feature type="domain" description="TB" evidence="12">
    <location>
        <begin position="1014"/>
        <end position="1066"/>
    </location>
</feature>
<evidence type="ECO:0000256" key="2">
    <source>
        <dbReference type="ARBA" id="ARBA00022525"/>
    </source>
</evidence>
<dbReference type="InterPro" id="IPR026823">
    <property type="entry name" value="cEGF"/>
</dbReference>
<feature type="domain" description="TB" evidence="12">
    <location>
        <begin position="1583"/>
        <end position="1635"/>
    </location>
</feature>
<dbReference type="PROSITE" id="PS51364">
    <property type="entry name" value="TB"/>
    <property type="match status" value="9"/>
</dbReference>
<comment type="subcellular location">
    <subcellularLocation>
        <location evidence="1">Secreted</location>
        <location evidence="1">Extracellular space</location>
        <location evidence="1">Extracellular matrix</location>
    </subcellularLocation>
</comment>
<feature type="domain" description="EGF-like" evidence="11">
    <location>
        <begin position="859"/>
        <end position="897"/>
    </location>
</feature>
<evidence type="ECO:0000313" key="13">
    <source>
        <dbReference type="EMBL" id="KAF7284742.1"/>
    </source>
</evidence>
<dbReference type="Pfam" id="PF00008">
    <property type="entry name" value="EGF"/>
    <property type="match status" value="1"/>
</dbReference>
<dbReference type="InterPro" id="IPR049883">
    <property type="entry name" value="NOTCH1_EGF-like"/>
</dbReference>
<reference evidence="13" key="1">
    <citation type="submission" date="2020-08" db="EMBL/GenBank/DDBJ databases">
        <title>Genome sequencing and assembly of the red palm weevil Rhynchophorus ferrugineus.</title>
        <authorList>
            <person name="Dias G.B."/>
            <person name="Bergman C.M."/>
            <person name="Manee M."/>
        </authorList>
    </citation>
    <scope>NUCLEOTIDE SEQUENCE</scope>
    <source>
        <strain evidence="13">AA-2017</strain>
        <tissue evidence="13">Whole larva</tissue>
    </source>
</reference>
<dbReference type="PANTHER" id="PTHR47333:SF5">
    <property type="entry name" value="FIBRILLIN-3"/>
    <property type="match status" value="1"/>
</dbReference>
<feature type="domain" description="EGF-like" evidence="11">
    <location>
        <begin position="2209"/>
        <end position="2249"/>
    </location>
</feature>
<feature type="domain" description="EGF-like" evidence="11">
    <location>
        <begin position="2015"/>
        <end position="2057"/>
    </location>
</feature>
<dbReference type="CDD" id="cd00054">
    <property type="entry name" value="EGF_CA"/>
    <property type="match status" value="23"/>
</dbReference>
<dbReference type="SUPFAM" id="SSF57196">
    <property type="entry name" value="EGF/Laminin"/>
    <property type="match status" value="11"/>
</dbReference>
<sequence>MYGNIYEERLFNFCVPATQRTRQKNLLSSHPVGFVLRIRVELKMPFKGQMKSAIFLLIYLVSIASTDPAKKHLRNFRDDDEGASLGSITPGGPNVCRSRGRTFCCPGWQRHSTLGLCIIPVCSRPCNPGQCISPNVCLCSGGQKAASCQNYKHSYSDEDGRPCRAICMNGGTCVNGQCSCLAGYTGEFCTEPICEEPCKNGGKCISPDRCACLYGFQGSHCEVDYRTGPCYTGIKGALCVSQLEGVVCTKTLCCATVGRAWGHPCEHCPSRLECDTGFLKNQKTGECVDINECEAIPHLCAGGQCVNSVGSFTCQCPPGQSRNIQTNRCDDKNECEEEEGICENGSCVNTVGAFFCLCHPGFIQSQDKKYCIDGRQGLCYTQRTPGGYCRDELQYRLSKKDCCCGQHVGQGWGDDCTPCPVYGSDGHRKLCSSIPPALFESKNISMTMPEPQRKITLVDECMLRPDICQHGKCVDLVQGYDCVCDPGYRKGKSQVCEDINECNEGKCLNGRCINTPGGFNCLCPAGFDVSPDGTMCTDHDECAEIGMCTNGICINMDGSFKCQCKSGFKLSSTGFACVDLDECYENPRICLNGRCDNTPGSYTCQCLPGFIESSDKTFCIDMDECSTTGMCDHGRCINMEGSFRCVCDSGYRLGVDGRHCMDIDECISNPCQFGTCFNTPGSFRCECHSGFSLGADGRSCLDTRRDLCYQEYRDGQCINPSTTAVTKSSCCCCTIISGKPMAWGQNCQPCPMPGTTDFDLLCPHGPGSTFDGNDINECAQNPNICQNGACENLIGTYRCICNPGYEVDESGKICTDINECEVEASVMCGGGQCKNTPGSFQCICPTGTQLNPHIFVCEDIDECRELGPEACFNGECINTQGSYKCECEPGFILDNTGRICIDNRKGSCWTKMNHGRCENNLPQLSRRMECCCSIGVAWGSPCERCNRNECNECKHGYAKIDGKSCTDINECDLNPNICRGGGICVNTDGSFTCTCPPGLTLDETRTHCLDIREEPCFTRHKHGKCTHAIEGLYHKDLCCCSSIGKAWGHKCESCPRIGSAAYQELCPRGLGFLDRKDINECTEFPGMCQNGRCRNTIGGYNCRCNKGYDFDDTKIKCVDIDECSITTTNVCGKGVCKNIPGDFFCECQEGYQTQPPMQTCMDINECEEIPGLCRGGRCLNIEGSFKCECPIGHELASDKKSCKDIDECSRTSGICSNGVCENMMGTYQCICNEGYQQTGQKSHCEDIDECEFEPCDDLCINTPGSFSCSCGDGYQLTLDGKTCADIDECHENPRICNGGKCTNTIGSYICHCIEGLLAGPSGTSCIDIDECKQNPNICGAGECANTLGSFQCRCEEGYSVKPKGGPQCTDDDECYLGTYNCDENADCINNPGSYQCRCLDGFTGNGISCRDINECLTNNGGCDQNAQCINNDGSFRCECDSGFKGDGYNCVDIDECTNDPSLCENGQCLNYPGSFRCECEMGFMHPNEANERACVDINECEMFNNLCVFGICENTLGMFRCECHEGYKLDGSGGNCTDIDECESPLSCLYGECSNTEGSFKCDCPPNYELIAEGNACIDRRTSRCFMEVQGPGRCDEPTADYVSKASCCCSVGKAWGPRCELCPLPNSQEYQQLCPGGLGYKPNDITVVLEDINECEEHENICENGHCTNTFGSFMCSCNEGFKLDESGFTCIDINECENPNICSVGECINEPGRYYCQCPEGYMPLPGRRECVDMRKDICYLSYNRWKCSTPMTQNQTKKVCCCSMGLAWGEPCEPCPIVGTSEHKSLCGQTPGFVVNPMTNKSIEINECELMPTMCSHGQCMNTPGSFECMCNRGYIYDDNSHQCIDDNECNKNPCEGNAQCVNLPGSFECKCPEGYKHGSSFMDCVDVNECLERPQVCQNGECKNLQGSFQCLCNTGYRLTPSRDTCVDIDECVRHPNICNNGTCINLIGSYKCHCNVGFKLSNNNDCVDIDECHMMPYLCRNGRCRNNLGSFTCECTTGYSLTSDKHNCRDIDECHEIPGTCPAPGKCTNVMGSYICTCPIGYVLDPDTGSCEDVDECAANEDICENGICTNTDGGAFCTCPEGFILDQQTMKCIDVRQDQCYDLYTQGRCTEPRGMQITAKECCCSKGAAWGRYCERCPKEGSPEFQKMCPEGPGRMDSGSDLNECDLMPNVCDGGECVNTDGSFRCDCASGYILDSTGKKCVDENECYTNPNICGNGTCINVIGGFECSCNDGFASGPLQVCEDINECQELGNQCAFRCHNVPGSFRCICPYGYALAPDGRHCIDVDECNTPANNCRFMCKNLVGSFMCICPEGYSQVGYGDECKDIDECQSNPNICEHGRCINLQGSFRCDCLDGYEHSEDGKSCIDRREGICYRNRECGNQNGHYLKKSTKANCCCTMGEAWGPRCEACPSRFSLEYQELCLESGYLITGEDINECETISDLCKNGMCINTMGSYRCICNKGYKTDLSGLYCIDINECEGKNSPCQHNCRNTDGGFICSCPSGFLLNPDGTTCRDLDECSTGQHLCQQNCINTQGSYTCSCDKGYNQVGDKCEDINECEKNRVCPKPGRCVNTLGSFKCICPRRFKLDSTGTYCTDTDECLDDSKCPEGCQNLVGGYRCGCPAGYILHPYYNQCVDNNECLTSPCGATGNCFNTPGSFRCGCPDGYQFDSKLSICIQVAASCLSAPCAFGCTSSGSGYSCGCPQGYQRIGQGHCLSTVTPALASYDIGDVPTYPIDERYGSASNDKLITTEGCFSCQVNGRHRRDSRRHQLNRSTLNDTIEHLFKRHLTKRRTRRHHPTDELNLKITLEQTKHRIRILKMQPSVKKPMVYEIVKGNEHNKFQLVNKHGIWALHFKRRLKKPEEFSLLIHGKPEDEENDTAEDSSYEKPLTLTVNIVVTE</sequence>
<dbReference type="EMBL" id="JAACXV010000070">
    <property type="protein sequence ID" value="KAF7284742.1"/>
    <property type="molecule type" value="Genomic_DNA"/>
</dbReference>
<feature type="domain" description="EGF-like" evidence="11">
    <location>
        <begin position="1890"/>
        <end position="1931"/>
    </location>
</feature>
<feature type="domain" description="EGF-like" evidence="11">
    <location>
        <begin position="1538"/>
        <end position="1573"/>
    </location>
</feature>
<comment type="caution">
    <text evidence="10">Lacks conserved residue(s) required for the propagation of feature annotation.</text>
</comment>
<evidence type="ECO:0000256" key="4">
    <source>
        <dbReference type="ARBA" id="ARBA00022536"/>
    </source>
</evidence>
<feature type="domain" description="EGF-like" evidence="11">
    <location>
        <begin position="774"/>
        <end position="811"/>
    </location>
</feature>
<keyword evidence="14" id="KW-1185">Reference proteome</keyword>
<evidence type="ECO:0000256" key="5">
    <source>
        <dbReference type="ARBA" id="ARBA00022729"/>
    </source>
</evidence>
<comment type="caution">
    <text evidence="13">The sequence shown here is derived from an EMBL/GenBank/DDBJ whole genome shotgun (WGS) entry which is preliminary data.</text>
</comment>
<dbReference type="InterPro" id="IPR013032">
    <property type="entry name" value="EGF-like_CS"/>
</dbReference>
<evidence type="ECO:0000256" key="6">
    <source>
        <dbReference type="ARBA" id="ARBA00022737"/>
    </source>
</evidence>
<feature type="domain" description="EGF-like" evidence="11">
    <location>
        <begin position="2562"/>
        <end position="2603"/>
    </location>
</feature>
<feature type="domain" description="TB" evidence="12">
    <location>
        <begin position="2378"/>
        <end position="2429"/>
    </location>
</feature>
<feature type="domain" description="EGF-like" evidence="11">
    <location>
        <begin position="2250"/>
        <end position="2290"/>
    </location>
</feature>
<dbReference type="InterPro" id="IPR009030">
    <property type="entry name" value="Growth_fac_rcpt_cys_sf"/>
</dbReference>
<feature type="domain" description="TB" evidence="12">
    <location>
        <begin position="228"/>
        <end position="271"/>
    </location>
</feature>
<evidence type="ECO:0000256" key="1">
    <source>
        <dbReference type="ARBA" id="ARBA00004498"/>
    </source>
</evidence>
<dbReference type="SMART" id="SM00181">
    <property type="entry name" value="EGF"/>
    <property type="match status" value="48"/>
</dbReference>
<dbReference type="FunFam" id="2.10.25.10:FF:000240">
    <property type="entry name" value="Vitamin K-dependent protein S"/>
    <property type="match status" value="2"/>
</dbReference>
<feature type="domain" description="EGF-like" evidence="11">
    <location>
        <begin position="1246"/>
        <end position="1284"/>
    </location>
</feature>
<feature type="domain" description="EGF-like" evidence="11">
    <location>
        <begin position="579"/>
        <end position="620"/>
    </location>
</feature>
<dbReference type="PROSITE" id="PS01187">
    <property type="entry name" value="EGF_CA"/>
    <property type="match status" value="15"/>
</dbReference>
<dbReference type="FunFam" id="2.10.25.10:FF:000068">
    <property type="entry name" value="Latent transforming growth factor beta binding protein 3"/>
    <property type="match status" value="1"/>
</dbReference>
<feature type="domain" description="EGF-like" evidence="11">
    <location>
        <begin position="1807"/>
        <end position="1844"/>
    </location>
</feature>
<dbReference type="Gene3D" id="2.10.25.10">
    <property type="entry name" value="Laminin"/>
    <property type="match status" value="46"/>
</dbReference>
<dbReference type="SUPFAM" id="SSF57581">
    <property type="entry name" value="TB module/8-cys domain"/>
    <property type="match status" value="9"/>
</dbReference>
<feature type="domain" description="TB" evidence="12">
    <location>
        <begin position="2104"/>
        <end position="2155"/>
    </location>
</feature>
<feature type="domain" description="EGF-like" evidence="11">
    <location>
        <begin position="1652"/>
        <end position="1689"/>
    </location>
</feature>
<dbReference type="Pfam" id="PF12662">
    <property type="entry name" value="cEGF"/>
    <property type="match status" value="4"/>
</dbReference>
<keyword evidence="9" id="KW-0325">Glycoprotein</keyword>
<dbReference type="FunFam" id="2.10.25.10:FF:000005">
    <property type="entry name" value="Fibrillin 2"/>
    <property type="match status" value="3"/>
</dbReference>
<evidence type="ECO:0000256" key="8">
    <source>
        <dbReference type="ARBA" id="ARBA00023157"/>
    </source>
</evidence>
<dbReference type="PROSITE" id="PS00010">
    <property type="entry name" value="ASX_HYDROXYL"/>
    <property type="match status" value="42"/>
</dbReference>
<evidence type="ECO:0000259" key="12">
    <source>
        <dbReference type="PROSITE" id="PS51364"/>
    </source>
</evidence>
<evidence type="ECO:0000259" key="11">
    <source>
        <dbReference type="PROSITE" id="PS50026"/>
    </source>
</evidence>
<dbReference type="InterPro" id="IPR001881">
    <property type="entry name" value="EGF-like_Ca-bd_dom"/>
</dbReference>
<feature type="domain" description="EGF-like" evidence="11">
    <location>
        <begin position="1077"/>
        <end position="1114"/>
    </location>
</feature>
<feature type="domain" description="EGF-like" evidence="11">
    <location>
        <begin position="1370"/>
        <end position="1410"/>
    </location>
</feature>
<dbReference type="FunFam" id="2.10.25.10:FF:000002">
    <property type="entry name" value="Latent-transforming growth factor beta-binding protein 3"/>
    <property type="match status" value="3"/>
</dbReference>
<dbReference type="PIRSF" id="PIRSF036312">
    <property type="entry name" value="Fibrillin"/>
    <property type="match status" value="1"/>
</dbReference>
<feature type="domain" description="EGF-like" evidence="11">
    <location>
        <begin position="2644"/>
        <end position="2684"/>
    </location>
</feature>
<feature type="domain" description="EGF-like" evidence="11">
    <location>
        <begin position="457"/>
        <end position="497"/>
    </location>
</feature>
<dbReference type="Pfam" id="PF14670">
    <property type="entry name" value="FXa_inhibition"/>
    <property type="match status" value="1"/>
</dbReference>
<feature type="domain" description="EGF-like" evidence="11">
    <location>
        <begin position="2523"/>
        <end position="2561"/>
    </location>
</feature>
<keyword evidence="8 10" id="KW-1015">Disulfide bond</keyword>
<dbReference type="InterPro" id="IPR018097">
    <property type="entry name" value="EGF_Ca-bd_CS"/>
</dbReference>
<dbReference type="PROSITE" id="PS50026">
    <property type="entry name" value="EGF_3"/>
    <property type="match status" value="42"/>
</dbReference>
<keyword evidence="3" id="KW-0272">Extracellular matrix</keyword>
<feature type="disulfide bond" evidence="10">
    <location>
        <begin position="212"/>
        <end position="221"/>
    </location>
</feature>
<dbReference type="FunFam" id="2.10.25.10:FF:000125">
    <property type="entry name" value="Neurogenic locus notch protein-like"/>
    <property type="match status" value="1"/>
</dbReference>
<dbReference type="FunFam" id="2.10.25.10:FF:000003">
    <property type="entry name" value="fibrillin-1 isoform X1"/>
    <property type="match status" value="14"/>
</dbReference>
<organism evidence="13 14">
    <name type="scientific">Rhynchophorus ferrugineus</name>
    <name type="common">Red palm weevil</name>
    <name type="synonym">Curculio ferrugineus</name>
    <dbReference type="NCBI Taxonomy" id="354439"/>
    <lineage>
        <taxon>Eukaryota</taxon>
        <taxon>Metazoa</taxon>
        <taxon>Ecdysozoa</taxon>
        <taxon>Arthropoda</taxon>
        <taxon>Hexapoda</taxon>
        <taxon>Insecta</taxon>
        <taxon>Pterygota</taxon>
        <taxon>Neoptera</taxon>
        <taxon>Endopterygota</taxon>
        <taxon>Coleoptera</taxon>
        <taxon>Polyphaga</taxon>
        <taxon>Cucujiformia</taxon>
        <taxon>Curculionidae</taxon>
        <taxon>Dryophthorinae</taxon>
        <taxon>Rhynchophorus</taxon>
    </lineage>
</organism>
<feature type="disulfide bond" evidence="10">
    <location>
        <begin position="502"/>
        <end position="512"/>
    </location>
</feature>
<feature type="domain" description="EGF-like" evidence="11">
    <location>
        <begin position="1973"/>
        <end position="2014"/>
    </location>
</feature>
<accession>A0A834J115</accession>
<dbReference type="Pfam" id="PF12661">
    <property type="entry name" value="hEGF"/>
    <property type="match status" value="2"/>
</dbReference>
<feature type="domain" description="EGF-like" evidence="11">
    <location>
        <begin position="621"/>
        <end position="661"/>
    </location>
</feature>
<dbReference type="PROSITE" id="PS01186">
    <property type="entry name" value="EGF_2"/>
    <property type="match status" value="26"/>
</dbReference>
<dbReference type="Pfam" id="PF12947">
    <property type="entry name" value="EGF_3"/>
    <property type="match status" value="2"/>
</dbReference>
<feature type="domain" description="EGF-like" evidence="11">
    <location>
        <begin position="1496"/>
        <end position="1533"/>
    </location>
</feature>
<feature type="domain" description="EGF-like" evidence="11">
    <location>
        <begin position="967"/>
        <end position="1009"/>
    </location>
</feature>
<dbReference type="InterPro" id="IPR000742">
    <property type="entry name" value="EGF"/>
</dbReference>
<dbReference type="GO" id="GO:0005509">
    <property type="term" value="F:calcium ion binding"/>
    <property type="evidence" value="ECO:0007669"/>
    <property type="project" value="InterPro"/>
</dbReference>
<feature type="domain" description="TB" evidence="12">
    <location>
        <begin position="906"/>
        <end position="945"/>
    </location>
</feature>
<evidence type="ECO:0000313" key="14">
    <source>
        <dbReference type="Proteomes" id="UP000625711"/>
    </source>
</evidence>
<dbReference type="FunFam" id="2.10.25.10:FF:000096">
    <property type="entry name" value="Putative fibrillin 2"/>
    <property type="match status" value="3"/>
</dbReference>
<dbReference type="InterPro" id="IPR000152">
    <property type="entry name" value="EGF-type_Asp/Asn_hydroxyl_site"/>
</dbReference>
<feature type="domain" description="EGF-like" evidence="11">
    <location>
        <begin position="1327"/>
        <end position="1369"/>
    </location>
</feature>
<dbReference type="FunFam" id="2.10.25.10:FF:000071">
    <property type="entry name" value="Fibrillin 2"/>
    <property type="match status" value="1"/>
</dbReference>
<feature type="domain" description="EGF-like" evidence="11">
    <location>
        <begin position="1411"/>
        <end position="1451"/>
    </location>
</feature>
<feature type="domain" description="EGF-like" evidence="11">
    <location>
        <begin position="1119"/>
        <end position="1161"/>
    </location>
</feature>